<keyword evidence="4 6" id="KW-1133">Transmembrane helix</keyword>
<dbReference type="GO" id="GO:0005886">
    <property type="term" value="C:plasma membrane"/>
    <property type="evidence" value="ECO:0007669"/>
    <property type="project" value="UniProtKB-SubCell"/>
</dbReference>
<organism evidence="7 8">
    <name type="scientific">Photorhabdus temperata subsp. temperata Meg1</name>
    <dbReference type="NCBI Taxonomy" id="1393735"/>
    <lineage>
        <taxon>Bacteria</taxon>
        <taxon>Pseudomonadati</taxon>
        <taxon>Pseudomonadota</taxon>
        <taxon>Gammaproteobacteria</taxon>
        <taxon>Enterobacterales</taxon>
        <taxon>Morganellaceae</taxon>
        <taxon>Photorhabdus</taxon>
    </lineage>
</organism>
<evidence type="ECO:0000256" key="2">
    <source>
        <dbReference type="ARBA" id="ARBA00022475"/>
    </source>
</evidence>
<reference evidence="7 8" key="1">
    <citation type="submission" date="2014-03" db="EMBL/GenBank/DDBJ databases">
        <title>Draft Genome of Photorhabdus temperata Meg1.</title>
        <authorList>
            <person name="Hurst S.G.IV."/>
            <person name="Morris K."/>
            <person name="Thomas K."/>
            <person name="Tisa L.S."/>
        </authorList>
    </citation>
    <scope>NUCLEOTIDE SEQUENCE [LARGE SCALE GENOMIC DNA]</scope>
    <source>
        <strain evidence="7 8">Meg1</strain>
    </source>
</reference>
<keyword evidence="3 6" id="KW-0812">Transmembrane</keyword>
<keyword evidence="2" id="KW-1003">Cell membrane</keyword>
<proteinExistence type="predicted"/>
<evidence type="ECO:0000256" key="3">
    <source>
        <dbReference type="ARBA" id="ARBA00022692"/>
    </source>
</evidence>
<evidence type="ECO:0000313" key="7">
    <source>
        <dbReference type="EMBL" id="KER03389.1"/>
    </source>
</evidence>
<comment type="subcellular location">
    <subcellularLocation>
        <location evidence="1">Cell membrane</location>
        <topology evidence="1">Single-pass membrane protein</topology>
    </subcellularLocation>
</comment>
<evidence type="ECO:0000256" key="5">
    <source>
        <dbReference type="ARBA" id="ARBA00023136"/>
    </source>
</evidence>
<dbReference type="InterPro" id="IPR025594">
    <property type="entry name" value="YebO"/>
</dbReference>
<accession>A0A081RXI6</accession>
<name>A0A081RXI6_PHOTE</name>
<gene>
    <name evidence="7" type="ORF">MEG1DRAFT_01864</name>
</gene>
<comment type="caution">
    <text evidence="7">The sequence shown here is derived from an EMBL/GenBank/DDBJ whole genome shotgun (WGS) entry which is preliminary data.</text>
</comment>
<evidence type="ECO:0000256" key="1">
    <source>
        <dbReference type="ARBA" id="ARBA00004162"/>
    </source>
</evidence>
<feature type="transmembrane region" description="Helical" evidence="6">
    <location>
        <begin position="6"/>
        <end position="27"/>
    </location>
</feature>
<dbReference type="Pfam" id="PF13974">
    <property type="entry name" value="YebO"/>
    <property type="match status" value="1"/>
</dbReference>
<protein>
    <submittedName>
        <fullName evidence="7">YebO-like protein</fullName>
    </submittedName>
</protein>
<dbReference type="AlphaFoldDB" id="A0A081RXI6"/>
<evidence type="ECO:0000256" key="4">
    <source>
        <dbReference type="ARBA" id="ARBA00022989"/>
    </source>
</evidence>
<evidence type="ECO:0000256" key="6">
    <source>
        <dbReference type="SAM" id="Phobius"/>
    </source>
</evidence>
<dbReference type="EMBL" id="JGVH01000030">
    <property type="protein sequence ID" value="KER03389.1"/>
    <property type="molecule type" value="Genomic_DNA"/>
</dbReference>
<keyword evidence="5 6" id="KW-0472">Membrane</keyword>
<dbReference type="PATRIC" id="fig|1393735.3.peg.1916"/>
<sequence length="60" mass="6940">MEAGMPYLTIITIVSYVILFAIAWFIVKKASKTEQQIAMLKEIIEKQDSIIAELKHMKRD</sequence>
<evidence type="ECO:0000313" key="8">
    <source>
        <dbReference type="Proteomes" id="UP000028002"/>
    </source>
</evidence>
<dbReference type="Proteomes" id="UP000028002">
    <property type="component" value="Unassembled WGS sequence"/>
</dbReference>
<dbReference type="RefSeq" id="WP_152552733.1">
    <property type="nucleotide sequence ID" value="NZ_CAWLUD010000030.1"/>
</dbReference>